<protein>
    <recommendedName>
        <fullName evidence="4">Release factor glutamine methyltransferase</fullName>
        <shortName evidence="4">RF MTase</shortName>
        <ecNumber evidence="4">2.1.1.297</ecNumber>
    </recommendedName>
    <alternativeName>
        <fullName evidence="4">N5-glutamine methyltransferase PrmC</fullName>
    </alternativeName>
    <alternativeName>
        <fullName evidence="4">Protein-(glutamine-N5) MTase PrmC</fullName>
    </alternativeName>
    <alternativeName>
        <fullName evidence="4">Protein-glutamine N-methyltransferase PrmC</fullName>
    </alternativeName>
</protein>
<feature type="binding site" evidence="4">
    <location>
        <begin position="122"/>
        <end position="126"/>
    </location>
    <ligand>
        <name>S-adenosyl-L-methionine</name>
        <dbReference type="ChEBI" id="CHEBI:59789"/>
    </ligand>
</feature>
<keyword evidence="2 4" id="KW-0808">Transferase</keyword>
<dbReference type="Pfam" id="PF13847">
    <property type="entry name" value="Methyltransf_31"/>
    <property type="match status" value="1"/>
</dbReference>
<dbReference type="AlphaFoldDB" id="A0A399FWH2"/>
<name>A0A399FWH2_UNCN2</name>
<reference evidence="7 8" key="1">
    <citation type="submission" date="2018-08" db="EMBL/GenBank/DDBJ databases">
        <title>Draft genome of candidate division NPL-UPA2 bacterium Unc8 that adapted to ultra-basic serpentinizing groundwater.</title>
        <authorList>
            <person name="Ishii S."/>
            <person name="Suzuki S."/>
            <person name="Nealson K.H."/>
        </authorList>
    </citation>
    <scope>NUCLEOTIDE SEQUENCE [LARGE SCALE GENOMIC DNA]</scope>
    <source>
        <strain evidence="7">Unc8</strain>
    </source>
</reference>
<feature type="binding site" evidence="4">
    <location>
        <begin position="190"/>
        <end position="193"/>
    </location>
    <ligand>
        <name>substrate</name>
    </ligand>
</feature>
<evidence type="ECO:0000313" key="7">
    <source>
        <dbReference type="EMBL" id="RII00574.1"/>
    </source>
</evidence>
<dbReference type="GO" id="GO:0003676">
    <property type="term" value="F:nucleic acid binding"/>
    <property type="evidence" value="ECO:0007669"/>
    <property type="project" value="InterPro"/>
</dbReference>
<sequence length="285" mass="31885">MELSKALEWGTKYLHEHGIENAREGAEYLLLDLLNCSRSSLYLNHNISLSTKELFSFFCFIRERARYVPPQYVTGKTWFSSLPFIVNENVMIPRPETEILVETAIERLSTIDYRLPTILDIGTGCGNIAISLATSISCQVYALDVSCHALNVAKENAKELLDVDSVAFICKDILESEFKLPKNLDLVISNPPYVPHDDIKGLPREVREYEPHMALDGGKDGVKFYPSIVYLASGALSSGGYLALEVGIGQAEKVRKIIFENGSYQQIETVNDYAGIERVIIAKKK</sequence>
<dbReference type="InterPro" id="IPR002052">
    <property type="entry name" value="DNA_methylase_N6_adenine_CS"/>
</dbReference>
<dbReference type="NCBIfam" id="TIGR00536">
    <property type="entry name" value="hemK_fam"/>
    <property type="match status" value="1"/>
</dbReference>
<accession>A0A399FWH2</accession>
<dbReference type="NCBIfam" id="TIGR03534">
    <property type="entry name" value="RF_mod_PrmC"/>
    <property type="match status" value="1"/>
</dbReference>
<comment type="caution">
    <text evidence="7">The sequence shown here is derived from an EMBL/GenBank/DDBJ whole genome shotgun (WGS) entry which is preliminary data.</text>
</comment>
<evidence type="ECO:0000256" key="2">
    <source>
        <dbReference type="ARBA" id="ARBA00022679"/>
    </source>
</evidence>
<dbReference type="InterPro" id="IPR025714">
    <property type="entry name" value="Methyltranfer_dom"/>
</dbReference>
<keyword evidence="3 4" id="KW-0949">S-adenosyl-L-methionine</keyword>
<evidence type="ECO:0000256" key="1">
    <source>
        <dbReference type="ARBA" id="ARBA00022603"/>
    </source>
</evidence>
<dbReference type="HAMAP" id="MF_02126">
    <property type="entry name" value="RF_methyltr_PrmC"/>
    <property type="match status" value="1"/>
</dbReference>
<evidence type="ECO:0000259" key="6">
    <source>
        <dbReference type="Pfam" id="PF17827"/>
    </source>
</evidence>
<dbReference type="EC" id="2.1.1.297" evidence="4"/>
<dbReference type="Gene3D" id="3.40.50.150">
    <property type="entry name" value="Vaccinia Virus protein VP39"/>
    <property type="match status" value="1"/>
</dbReference>
<comment type="similarity">
    <text evidence="4">Belongs to the protein N5-glutamine methyltransferase family. PrmC subfamily.</text>
</comment>
<comment type="function">
    <text evidence="4">Methylates the class 1 translation termination release factors RF1/PrfA and RF2/PrfB on the glutamine residue of the universally conserved GGQ motif.</text>
</comment>
<dbReference type="GO" id="GO:0032259">
    <property type="term" value="P:methylation"/>
    <property type="evidence" value="ECO:0007669"/>
    <property type="project" value="UniProtKB-KW"/>
</dbReference>
<comment type="catalytic activity">
    <reaction evidence="4">
        <text>L-glutaminyl-[peptide chain release factor] + S-adenosyl-L-methionine = N(5)-methyl-L-glutaminyl-[peptide chain release factor] + S-adenosyl-L-homocysteine + H(+)</text>
        <dbReference type="Rhea" id="RHEA:42896"/>
        <dbReference type="Rhea" id="RHEA-COMP:10271"/>
        <dbReference type="Rhea" id="RHEA-COMP:10272"/>
        <dbReference type="ChEBI" id="CHEBI:15378"/>
        <dbReference type="ChEBI" id="CHEBI:30011"/>
        <dbReference type="ChEBI" id="CHEBI:57856"/>
        <dbReference type="ChEBI" id="CHEBI:59789"/>
        <dbReference type="ChEBI" id="CHEBI:61891"/>
        <dbReference type="EC" id="2.1.1.297"/>
    </reaction>
</comment>
<dbReference type="InterPro" id="IPR004556">
    <property type="entry name" value="HemK-like"/>
</dbReference>
<evidence type="ECO:0000313" key="8">
    <source>
        <dbReference type="Proteomes" id="UP000266287"/>
    </source>
</evidence>
<evidence type="ECO:0000256" key="3">
    <source>
        <dbReference type="ARBA" id="ARBA00022691"/>
    </source>
</evidence>
<proteinExistence type="inferred from homology"/>
<dbReference type="Gene3D" id="1.10.8.10">
    <property type="entry name" value="DNA helicase RuvA subunit, C-terminal domain"/>
    <property type="match status" value="1"/>
</dbReference>
<dbReference type="SUPFAM" id="SSF53335">
    <property type="entry name" value="S-adenosyl-L-methionine-dependent methyltransferases"/>
    <property type="match status" value="1"/>
</dbReference>
<keyword evidence="1 4" id="KW-0489">Methyltransferase</keyword>
<dbReference type="PANTHER" id="PTHR18895:SF74">
    <property type="entry name" value="MTRF1L RELEASE FACTOR GLUTAMINE METHYLTRANSFERASE"/>
    <property type="match status" value="1"/>
</dbReference>
<dbReference type="GO" id="GO:0102559">
    <property type="term" value="F:peptide chain release factor N(5)-glutamine methyltransferase activity"/>
    <property type="evidence" value="ECO:0007669"/>
    <property type="project" value="UniProtKB-EC"/>
</dbReference>
<dbReference type="CDD" id="cd02440">
    <property type="entry name" value="AdoMet_MTases"/>
    <property type="match status" value="1"/>
</dbReference>
<feature type="binding site" evidence="4">
    <location>
        <position position="144"/>
    </location>
    <ligand>
        <name>S-adenosyl-L-methionine</name>
        <dbReference type="ChEBI" id="CHEBI:59789"/>
    </ligand>
</feature>
<dbReference type="EMBL" id="NDHY01000003">
    <property type="protein sequence ID" value="RII00574.1"/>
    <property type="molecule type" value="Genomic_DNA"/>
</dbReference>
<dbReference type="InterPro" id="IPR040758">
    <property type="entry name" value="PrmC_N"/>
</dbReference>
<evidence type="ECO:0000259" key="5">
    <source>
        <dbReference type="Pfam" id="PF13847"/>
    </source>
</evidence>
<dbReference type="PANTHER" id="PTHR18895">
    <property type="entry name" value="HEMK METHYLTRANSFERASE"/>
    <property type="match status" value="1"/>
</dbReference>
<feature type="binding site" evidence="4">
    <location>
        <position position="190"/>
    </location>
    <ligand>
        <name>S-adenosyl-L-methionine</name>
        <dbReference type="ChEBI" id="CHEBI:59789"/>
    </ligand>
</feature>
<organism evidence="7 8">
    <name type="scientific">candidate division NPL-UPA2 bacterium Unc8</name>
    <dbReference type="NCBI Taxonomy" id="1980939"/>
    <lineage>
        <taxon>Bacteria</taxon>
    </lineage>
</organism>
<feature type="domain" description="Methyltransferase" evidence="5">
    <location>
        <begin position="117"/>
        <end position="190"/>
    </location>
</feature>
<feature type="domain" description="Release factor glutamine methyltransferase N-terminal" evidence="6">
    <location>
        <begin position="6"/>
        <end position="75"/>
    </location>
</feature>
<evidence type="ECO:0000256" key="4">
    <source>
        <dbReference type="HAMAP-Rule" id="MF_02126"/>
    </source>
</evidence>
<dbReference type="PROSITE" id="PS00092">
    <property type="entry name" value="N6_MTASE"/>
    <property type="match status" value="1"/>
</dbReference>
<dbReference type="InterPro" id="IPR029063">
    <property type="entry name" value="SAM-dependent_MTases_sf"/>
</dbReference>
<dbReference type="Pfam" id="PF17827">
    <property type="entry name" value="PrmC_N"/>
    <property type="match status" value="1"/>
</dbReference>
<gene>
    <name evidence="4 7" type="primary">prmC</name>
    <name evidence="7" type="ORF">B9J77_02285</name>
</gene>
<dbReference type="Proteomes" id="UP000266287">
    <property type="component" value="Unassembled WGS sequence"/>
</dbReference>
<comment type="caution">
    <text evidence="4">Lacks conserved residue(s) required for the propagation of feature annotation.</text>
</comment>
<dbReference type="InterPro" id="IPR019874">
    <property type="entry name" value="RF_methyltr_PrmC"/>
</dbReference>
<dbReference type="InterPro" id="IPR050320">
    <property type="entry name" value="N5-glutamine_MTase"/>
</dbReference>